<comment type="caution">
    <text evidence="2">The sequence shown here is derived from an EMBL/GenBank/DDBJ whole genome shotgun (WGS) entry which is preliminary data.</text>
</comment>
<organism evidence="2 3">
    <name type="scientific">Lacrimispora amygdalina</name>
    <dbReference type="NCBI Taxonomy" id="253257"/>
    <lineage>
        <taxon>Bacteria</taxon>
        <taxon>Bacillati</taxon>
        <taxon>Bacillota</taxon>
        <taxon>Clostridia</taxon>
        <taxon>Lachnospirales</taxon>
        <taxon>Lachnospiraceae</taxon>
        <taxon>Lacrimispora</taxon>
    </lineage>
</organism>
<sequence length="265" mass="30247">MNDLKIFKNIEFGKLTVTKFNEDIYFFLGEVCSCLGYTKQAKGRTYLRKDKIVHICESLSIKGLSPGDNFETITLDSNFEATRITEDSLYDLTFESKAKNARAFRKWVTSEILPQIRKTGGYIPVIEEEPNEVFLARAVKIANATIEKKDEIIAAQKKRISSLEETEKDWKLLMDTKGTFSVNEVAHFIGIGEYKLFDRLREIGICFKNENGDNVPYERPVHRGKFMACPAIAPDGTAHLQTRVYPEGIAYITKQLRKHGYLEVA</sequence>
<dbReference type="EMBL" id="QOHO01000043">
    <property type="protein sequence ID" value="RFZ78213.1"/>
    <property type="molecule type" value="Genomic_DNA"/>
</dbReference>
<proteinExistence type="predicted"/>
<dbReference type="AlphaFoldDB" id="A0A3E2NB47"/>
<evidence type="ECO:0000259" key="1">
    <source>
        <dbReference type="PROSITE" id="PS51750"/>
    </source>
</evidence>
<accession>A0A3E2NB47</accession>
<protein>
    <recommendedName>
        <fullName evidence="1">Bro-N domain-containing protein</fullName>
    </recommendedName>
</protein>
<reference evidence="2 3" key="1">
    <citation type="submission" date="2018-07" db="EMBL/GenBank/DDBJ databases">
        <title>New species, Clostridium PI-S10-A1B.</title>
        <authorList>
            <person name="Krishna G."/>
            <person name="Summeta K."/>
            <person name="Shikha S."/>
            <person name="Prabhu P.B."/>
            <person name="Suresh K."/>
        </authorList>
    </citation>
    <scope>NUCLEOTIDE SEQUENCE [LARGE SCALE GENOMIC DNA]</scope>
    <source>
        <strain evidence="2 3">PI-S10-A1B</strain>
    </source>
</reference>
<dbReference type="SMART" id="SM01040">
    <property type="entry name" value="Bro-N"/>
    <property type="match status" value="1"/>
</dbReference>
<dbReference type="GO" id="GO:0003677">
    <property type="term" value="F:DNA binding"/>
    <property type="evidence" value="ECO:0007669"/>
    <property type="project" value="InterPro"/>
</dbReference>
<dbReference type="Pfam" id="PF03374">
    <property type="entry name" value="ANT"/>
    <property type="match status" value="1"/>
</dbReference>
<dbReference type="InterPro" id="IPR005039">
    <property type="entry name" value="Ant_C"/>
</dbReference>
<dbReference type="Proteomes" id="UP000260680">
    <property type="component" value="Unassembled WGS sequence"/>
</dbReference>
<dbReference type="Pfam" id="PF02498">
    <property type="entry name" value="Bro-N"/>
    <property type="match status" value="1"/>
</dbReference>
<name>A0A3E2NB47_9FIRM</name>
<feature type="domain" description="Bro-N" evidence="1">
    <location>
        <begin position="1"/>
        <end position="120"/>
    </location>
</feature>
<dbReference type="PROSITE" id="PS51750">
    <property type="entry name" value="BRO_N"/>
    <property type="match status" value="1"/>
</dbReference>
<gene>
    <name evidence="2" type="ORF">DS742_13930</name>
</gene>
<evidence type="ECO:0000313" key="3">
    <source>
        <dbReference type="Proteomes" id="UP000260680"/>
    </source>
</evidence>
<evidence type="ECO:0000313" key="2">
    <source>
        <dbReference type="EMBL" id="RFZ78213.1"/>
    </source>
</evidence>
<dbReference type="RefSeq" id="WP_117417587.1">
    <property type="nucleotide sequence ID" value="NZ_QOHO01000043.1"/>
</dbReference>
<dbReference type="InterPro" id="IPR003497">
    <property type="entry name" value="BRO_N_domain"/>
</dbReference>
<dbReference type="OrthoDB" id="9812611at2"/>